<gene>
    <name evidence="1" type="ORF">PCOR1329_LOCUS32681</name>
</gene>
<reference evidence="1" key="1">
    <citation type="submission" date="2023-10" db="EMBL/GenBank/DDBJ databases">
        <authorList>
            <person name="Chen Y."/>
            <person name="Shah S."/>
            <person name="Dougan E. K."/>
            <person name="Thang M."/>
            <person name="Chan C."/>
        </authorList>
    </citation>
    <scope>NUCLEOTIDE SEQUENCE [LARGE SCALE GENOMIC DNA]</scope>
</reference>
<accession>A0ABN9SU95</accession>
<keyword evidence="2" id="KW-1185">Reference proteome</keyword>
<protein>
    <submittedName>
        <fullName evidence="1">Uncharacterized protein</fullName>
    </submittedName>
</protein>
<evidence type="ECO:0000313" key="2">
    <source>
        <dbReference type="Proteomes" id="UP001189429"/>
    </source>
</evidence>
<comment type="caution">
    <text evidence="1">The sequence shown here is derived from an EMBL/GenBank/DDBJ whole genome shotgun (WGS) entry which is preliminary data.</text>
</comment>
<dbReference type="Proteomes" id="UP001189429">
    <property type="component" value="Unassembled WGS sequence"/>
</dbReference>
<name>A0ABN9SU95_9DINO</name>
<evidence type="ECO:0000313" key="1">
    <source>
        <dbReference type="EMBL" id="CAK0836066.1"/>
    </source>
</evidence>
<proteinExistence type="predicted"/>
<sequence>MCIMPALALCMAFQELHGHWKAGHENSEMVVTYVAPLGVMLVALFGLCSPQMPPNGWDQEQLDGLVFARSWFECFRSNDIFGLRLVDALWKAQNGKPEELLTFLGSAEEVAVVMHVCSEPREDAKQV</sequence>
<dbReference type="EMBL" id="CAUYUJ010013344">
    <property type="protein sequence ID" value="CAK0836066.1"/>
    <property type="molecule type" value="Genomic_DNA"/>
</dbReference>
<organism evidence="1 2">
    <name type="scientific">Prorocentrum cordatum</name>
    <dbReference type="NCBI Taxonomy" id="2364126"/>
    <lineage>
        <taxon>Eukaryota</taxon>
        <taxon>Sar</taxon>
        <taxon>Alveolata</taxon>
        <taxon>Dinophyceae</taxon>
        <taxon>Prorocentrales</taxon>
        <taxon>Prorocentraceae</taxon>
        <taxon>Prorocentrum</taxon>
    </lineage>
</organism>